<protein>
    <recommendedName>
        <fullName evidence="6">Cupin</fullName>
    </recommendedName>
</protein>
<feature type="domain" description="DUF985" evidence="2">
    <location>
        <begin position="37"/>
        <end position="176"/>
    </location>
</feature>
<dbReference type="Proteomes" id="UP000031553">
    <property type="component" value="Unassembled WGS sequence"/>
</dbReference>
<dbReference type="InterPro" id="IPR009327">
    <property type="entry name" value="Cupin_DUF985"/>
</dbReference>
<evidence type="ECO:0000313" key="4">
    <source>
        <dbReference type="EMBL" id="KPH87817.1"/>
    </source>
</evidence>
<dbReference type="PANTHER" id="PTHR33387:SF3">
    <property type="entry name" value="DUF985 DOMAIN-CONTAINING PROTEIN"/>
    <property type="match status" value="1"/>
</dbReference>
<name>A0A0N1FA54_9PROT</name>
<sequence length="321" mass="34476" precursor="true">MNLKHVLLLGGALLLGCGAGASARAVPADRPPAAARALITRLHMEKIPHEGAWFVQTLKSGEAAGGGPATDVPGERRAYSAIYLLLTHHDFSAMHRLATDEVWHFYGGEPATLLLLYPDGHGETRHWGSNVLAGEEPQILVPRGTWMGAMPGGAARTAYTFGGNMLSPGFDYADYEQGYRDDLIARYPDFARQITELTRQDALSRPADMKTAAATPAPVQLEELVGRTAPQHSDRISGSRFVISAGHGMPGMMTRKGHEVMFVVSGQGSVQVGHDVRPVTAGSVIYLPPRVPHSINAVSTLVFYVAAAPAWRQSDTQVLKP</sequence>
<proteinExistence type="predicted"/>
<dbReference type="Pfam" id="PF07883">
    <property type="entry name" value="Cupin_2"/>
    <property type="match status" value="1"/>
</dbReference>
<evidence type="ECO:0000259" key="2">
    <source>
        <dbReference type="Pfam" id="PF06172"/>
    </source>
</evidence>
<accession>A0A0N1FA54</accession>
<organism evidence="4 5">
    <name type="scientific">Komagataeibacter intermedius AF2</name>
    <dbReference type="NCBI Taxonomy" id="1458464"/>
    <lineage>
        <taxon>Bacteria</taxon>
        <taxon>Pseudomonadati</taxon>
        <taxon>Pseudomonadota</taxon>
        <taxon>Alphaproteobacteria</taxon>
        <taxon>Acetobacterales</taxon>
        <taxon>Acetobacteraceae</taxon>
        <taxon>Komagataeibacter</taxon>
    </lineage>
</organism>
<dbReference type="InterPro" id="IPR013096">
    <property type="entry name" value="Cupin_2"/>
</dbReference>
<dbReference type="InterPro" id="IPR014710">
    <property type="entry name" value="RmlC-like_jellyroll"/>
</dbReference>
<reference evidence="4 5" key="1">
    <citation type="submission" date="2015-07" db="EMBL/GenBank/DDBJ databases">
        <title>Draft Genome Sequence of Komagataeibacter intermedius Strain AF2, Isolated from Kombucha Tea.</title>
        <authorList>
            <person name="Santos R.A."/>
            <person name="Berretta A.A."/>
            <person name="Barud H.S."/>
            <person name="Ribeiro S.J."/>
            <person name="Gonzalez-Garcia L.N."/>
            <person name="Zucchi T.D."/>
            <person name="Goldman G.H."/>
            <person name="Riano-Pachon D.M."/>
        </authorList>
    </citation>
    <scope>NUCLEOTIDE SEQUENCE [LARGE SCALE GENOMIC DNA]</scope>
    <source>
        <strain evidence="4 5">AF2</strain>
    </source>
</reference>
<comment type="caution">
    <text evidence="4">The sequence shown here is derived from an EMBL/GenBank/DDBJ whole genome shotgun (WGS) entry which is preliminary data.</text>
</comment>
<dbReference type="Pfam" id="PF06172">
    <property type="entry name" value="Cupin_5"/>
    <property type="match status" value="1"/>
</dbReference>
<dbReference type="SUPFAM" id="SSF51182">
    <property type="entry name" value="RmlC-like cupins"/>
    <property type="match status" value="2"/>
</dbReference>
<feature type="signal peptide" evidence="1">
    <location>
        <begin position="1"/>
        <end position="23"/>
    </location>
</feature>
<dbReference type="PROSITE" id="PS51257">
    <property type="entry name" value="PROKAR_LIPOPROTEIN"/>
    <property type="match status" value="1"/>
</dbReference>
<feature type="domain" description="Cupin type-2" evidence="3">
    <location>
        <begin position="242"/>
        <end position="299"/>
    </location>
</feature>
<dbReference type="InterPro" id="IPR039935">
    <property type="entry name" value="YML079W-like"/>
</dbReference>
<dbReference type="AlphaFoldDB" id="A0A0N1FA54"/>
<evidence type="ECO:0000313" key="5">
    <source>
        <dbReference type="Proteomes" id="UP000031553"/>
    </source>
</evidence>
<dbReference type="InterPro" id="IPR011051">
    <property type="entry name" value="RmlC_Cupin_sf"/>
</dbReference>
<feature type="chain" id="PRO_5005871009" description="Cupin" evidence="1">
    <location>
        <begin position="24"/>
        <end position="321"/>
    </location>
</feature>
<dbReference type="PANTHER" id="PTHR33387">
    <property type="entry name" value="RMLC-LIKE JELLY ROLL FOLD PROTEIN"/>
    <property type="match status" value="1"/>
</dbReference>
<keyword evidence="1" id="KW-0732">Signal</keyword>
<gene>
    <name evidence="4" type="ORF">GLUCOINTEAF2_0202057</name>
</gene>
<evidence type="ECO:0000259" key="3">
    <source>
        <dbReference type="Pfam" id="PF07883"/>
    </source>
</evidence>
<evidence type="ECO:0008006" key="6">
    <source>
        <dbReference type="Google" id="ProtNLM"/>
    </source>
</evidence>
<dbReference type="OrthoDB" id="9798288at2"/>
<dbReference type="EMBL" id="JUFX02000101">
    <property type="protein sequence ID" value="KPH87817.1"/>
    <property type="molecule type" value="Genomic_DNA"/>
</dbReference>
<dbReference type="CDD" id="cd06121">
    <property type="entry name" value="cupin_YML079wp"/>
    <property type="match status" value="1"/>
</dbReference>
<evidence type="ECO:0000256" key="1">
    <source>
        <dbReference type="SAM" id="SignalP"/>
    </source>
</evidence>
<dbReference type="Gene3D" id="2.60.120.10">
    <property type="entry name" value="Jelly Rolls"/>
    <property type="match status" value="2"/>
</dbReference>